<proteinExistence type="predicted"/>
<evidence type="ECO:0000313" key="2">
    <source>
        <dbReference type="Proteomes" id="UP000410492"/>
    </source>
</evidence>
<reference evidence="1 2" key="1">
    <citation type="submission" date="2019-01" db="EMBL/GenBank/DDBJ databases">
        <authorList>
            <person name="Sayadi A."/>
        </authorList>
    </citation>
    <scope>NUCLEOTIDE SEQUENCE [LARGE SCALE GENOMIC DNA]</scope>
</reference>
<gene>
    <name evidence="1" type="ORF">CALMAC_LOCUS19654</name>
</gene>
<organism evidence="1 2">
    <name type="scientific">Callosobruchus maculatus</name>
    <name type="common">Southern cowpea weevil</name>
    <name type="synonym">Pulse bruchid</name>
    <dbReference type="NCBI Taxonomy" id="64391"/>
    <lineage>
        <taxon>Eukaryota</taxon>
        <taxon>Metazoa</taxon>
        <taxon>Ecdysozoa</taxon>
        <taxon>Arthropoda</taxon>
        <taxon>Hexapoda</taxon>
        <taxon>Insecta</taxon>
        <taxon>Pterygota</taxon>
        <taxon>Neoptera</taxon>
        <taxon>Endopterygota</taxon>
        <taxon>Coleoptera</taxon>
        <taxon>Polyphaga</taxon>
        <taxon>Cucujiformia</taxon>
        <taxon>Chrysomeloidea</taxon>
        <taxon>Chrysomelidae</taxon>
        <taxon>Bruchinae</taxon>
        <taxon>Bruchini</taxon>
        <taxon>Callosobruchus</taxon>
    </lineage>
</organism>
<dbReference type="AlphaFoldDB" id="A0A653DQQ4"/>
<name>A0A653DQQ4_CALMS</name>
<dbReference type="EMBL" id="CAACVG010013976">
    <property type="protein sequence ID" value="VEN62563.1"/>
    <property type="molecule type" value="Genomic_DNA"/>
</dbReference>
<keyword evidence="2" id="KW-1185">Reference proteome</keyword>
<accession>A0A653DQQ4</accession>
<protein>
    <submittedName>
        <fullName evidence="1">Uncharacterized protein</fullName>
    </submittedName>
</protein>
<sequence length="54" mass="6631">MFFQQKFSFFHPTFTRKKIKRHIYISSAVRTGNFVRHFFTLVRAIYYCADVSYQ</sequence>
<dbReference type="Proteomes" id="UP000410492">
    <property type="component" value="Unassembled WGS sequence"/>
</dbReference>
<evidence type="ECO:0000313" key="1">
    <source>
        <dbReference type="EMBL" id="VEN62563.1"/>
    </source>
</evidence>